<feature type="transmembrane region" description="Helical" evidence="5">
    <location>
        <begin position="18"/>
        <end position="41"/>
    </location>
</feature>
<evidence type="ECO:0000313" key="7">
    <source>
        <dbReference type="EMBL" id="KAG0147640.1"/>
    </source>
</evidence>
<keyword evidence="5" id="KW-0812">Transmembrane</keyword>
<keyword evidence="3 4" id="KW-0012">Acyltransferase</keyword>
<keyword evidence="8" id="KW-1185">Reference proteome</keyword>
<evidence type="ECO:0000256" key="1">
    <source>
        <dbReference type="ARBA" id="ARBA00008655"/>
    </source>
</evidence>
<evidence type="ECO:0000313" key="8">
    <source>
        <dbReference type="Proteomes" id="UP000886653"/>
    </source>
</evidence>
<feature type="transmembrane region" description="Helical" evidence="5">
    <location>
        <begin position="53"/>
        <end position="80"/>
    </location>
</feature>
<dbReference type="Proteomes" id="UP000886653">
    <property type="component" value="Unassembled WGS sequence"/>
</dbReference>
<keyword evidence="5" id="KW-0472">Membrane</keyword>
<dbReference type="GO" id="GO:0016020">
    <property type="term" value="C:membrane"/>
    <property type="evidence" value="ECO:0007669"/>
    <property type="project" value="InterPro"/>
</dbReference>
<dbReference type="PANTHER" id="PTHR10434:SF11">
    <property type="entry name" value="1-ACYL-SN-GLYCEROL-3-PHOSPHATE ACYLTRANSFERASE"/>
    <property type="match status" value="1"/>
</dbReference>
<evidence type="ECO:0000256" key="3">
    <source>
        <dbReference type="ARBA" id="ARBA00023315"/>
    </source>
</evidence>
<comment type="catalytic activity">
    <reaction evidence="4">
        <text>a 1-acyl-sn-glycero-3-phosphate + an acyl-CoA = a 1,2-diacyl-sn-glycero-3-phosphate + CoA</text>
        <dbReference type="Rhea" id="RHEA:19709"/>
        <dbReference type="ChEBI" id="CHEBI:57287"/>
        <dbReference type="ChEBI" id="CHEBI:57970"/>
        <dbReference type="ChEBI" id="CHEBI:58342"/>
        <dbReference type="ChEBI" id="CHEBI:58608"/>
        <dbReference type="EC" id="2.3.1.51"/>
    </reaction>
</comment>
<dbReference type="InterPro" id="IPR004552">
    <property type="entry name" value="AGP_acyltrans"/>
</dbReference>
<sequence>MPAAAAKPYPSIAYLRQLATYALSHTGPSGTTIGLILLPLLISSPFSLRARYYLRMIAFVFGLAVGSVTGVVAGIGVSIIQPSWRKNIQWLVARTFYNLVSPLIGWDFVVEGEEFLEPCYRGESHVLVGNHQSMIDIFYLGRIFPKTCVVMAKKELKYAPLLGQYMSLSRAVFVDRHNRSTAMETFKKVGVDMKAHGLNLFVFPEGTRSNAKSPMLLPFKKGAFHLALQAGLPVTPIICEIYSPIYSSREHRFEPGKLTLKVLKPIQTVGVDAYTGKEGVDRLCEEVRGRMLEGLVELSQRDGSVSSRTIQAF</sequence>
<dbReference type="NCBIfam" id="TIGR00530">
    <property type="entry name" value="AGP_acyltrn"/>
    <property type="match status" value="1"/>
</dbReference>
<dbReference type="PANTHER" id="PTHR10434">
    <property type="entry name" value="1-ACYL-SN-GLYCEROL-3-PHOSPHATE ACYLTRANSFERASE"/>
    <property type="match status" value="1"/>
</dbReference>
<dbReference type="SMART" id="SM00563">
    <property type="entry name" value="PlsC"/>
    <property type="match status" value="1"/>
</dbReference>
<dbReference type="GO" id="GO:0003841">
    <property type="term" value="F:1-acylglycerol-3-phosphate O-acyltransferase activity"/>
    <property type="evidence" value="ECO:0007669"/>
    <property type="project" value="UniProtKB-UniRule"/>
</dbReference>
<accession>A0A9P6TDF2</accession>
<comment type="caution">
    <text evidence="7">The sequence shown here is derived from an EMBL/GenBank/DDBJ whole genome shotgun (WGS) entry which is preliminary data.</text>
</comment>
<dbReference type="GO" id="GO:0006654">
    <property type="term" value="P:phosphatidic acid biosynthetic process"/>
    <property type="evidence" value="ECO:0007669"/>
    <property type="project" value="TreeGrafter"/>
</dbReference>
<evidence type="ECO:0000256" key="5">
    <source>
        <dbReference type="SAM" id="Phobius"/>
    </source>
</evidence>
<name>A0A9P6TDF2_9BASI</name>
<evidence type="ECO:0000256" key="2">
    <source>
        <dbReference type="ARBA" id="ARBA00022679"/>
    </source>
</evidence>
<dbReference type="EC" id="2.3.1.51" evidence="4"/>
<dbReference type="CDD" id="cd07989">
    <property type="entry name" value="LPLAT_AGPAT-like"/>
    <property type="match status" value="1"/>
</dbReference>
<dbReference type="OrthoDB" id="202234at2759"/>
<dbReference type="GO" id="GO:0005783">
    <property type="term" value="C:endoplasmic reticulum"/>
    <property type="evidence" value="ECO:0007669"/>
    <property type="project" value="TreeGrafter"/>
</dbReference>
<dbReference type="InterPro" id="IPR002123">
    <property type="entry name" value="Plipid/glycerol_acylTrfase"/>
</dbReference>
<dbReference type="AlphaFoldDB" id="A0A9P6TDF2"/>
<keyword evidence="4" id="KW-0594">Phospholipid biosynthesis</keyword>
<dbReference type="Pfam" id="PF01553">
    <property type="entry name" value="Acyltransferase"/>
    <property type="match status" value="1"/>
</dbReference>
<keyword evidence="5" id="KW-1133">Transmembrane helix</keyword>
<evidence type="ECO:0000259" key="6">
    <source>
        <dbReference type="SMART" id="SM00563"/>
    </source>
</evidence>
<keyword evidence="4" id="KW-1208">Phospholipid metabolism</keyword>
<keyword evidence="4" id="KW-0443">Lipid metabolism</keyword>
<dbReference type="SUPFAM" id="SSF69593">
    <property type="entry name" value="Glycerol-3-phosphate (1)-acyltransferase"/>
    <property type="match status" value="1"/>
</dbReference>
<comment type="similarity">
    <text evidence="1 4">Belongs to the 1-acyl-sn-glycerol-3-phosphate acyltransferase family.</text>
</comment>
<dbReference type="EMBL" id="MU167245">
    <property type="protein sequence ID" value="KAG0147640.1"/>
    <property type="molecule type" value="Genomic_DNA"/>
</dbReference>
<keyword evidence="4" id="KW-0444">Lipid biosynthesis</keyword>
<evidence type="ECO:0000256" key="4">
    <source>
        <dbReference type="RuleBase" id="RU361267"/>
    </source>
</evidence>
<organism evidence="7 8">
    <name type="scientific">Cronartium quercuum f. sp. fusiforme G11</name>
    <dbReference type="NCBI Taxonomy" id="708437"/>
    <lineage>
        <taxon>Eukaryota</taxon>
        <taxon>Fungi</taxon>
        <taxon>Dikarya</taxon>
        <taxon>Basidiomycota</taxon>
        <taxon>Pucciniomycotina</taxon>
        <taxon>Pucciniomycetes</taxon>
        <taxon>Pucciniales</taxon>
        <taxon>Coleosporiaceae</taxon>
        <taxon>Cronartium</taxon>
    </lineage>
</organism>
<proteinExistence type="inferred from homology"/>
<protein>
    <recommendedName>
        <fullName evidence="4">1-acyl-sn-glycerol-3-phosphate acyltransferase</fullName>
        <ecNumber evidence="4">2.3.1.51</ecNumber>
    </recommendedName>
</protein>
<feature type="domain" description="Phospholipid/glycerol acyltransferase" evidence="6">
    <location>
        <begin position="125"/>
        <end position="242"/>
    </location>
</feature>
<keyword evidence="2 4" id="KW-0808">Transferase</keyword>
<comment type="domain">
    <text evidence="4">The HXXXXD motif is essential for acyltransferase activity and may constitute the binding site for the phosphate moiety of the glycerol-3-phosphate.</text>
</comment>
<reference evidence="7" key="1">
    <citation type="submission" date="2013-11" db="EMBL/GenBank/DDBJ databases">
        <title>Genome sequence of the fusiform rust pathogen reveals effectors for host alternation and coevolution with pine.</title>
        <authorList>
            <consortium name="DOE Joint Genome Institute"/>
            <person name="Smith K."/>
            <person name="Pendleton A."/>
            <person name="Kubisiak T."/>
            <person name="Anderson C."/>
            <person name="Salamov A."/>
            <person name="Aerts A."/>
            <person name="Riley R."/>
            <person name="Clum A."/>
            <person name="Lindquist E."/>
            <person name="Ence D."/>
            <person name="Campbell M."/>
            <person name="Kronenberg Z."/>
            <person name="Feau N."/>
            <person name="Dhillon B."/>
            <person name="Hamelin R."/>
            <person name="Burleigh J."/>
            <person name="Smith J."/>
            <person name="Yandell M."/>
            <person name="Nelson C."/>
            <person name="Grigoriev I."/>
            <person name="Davis J."/>
        </authorList>
    </citation>
    <scope>NUCLEOTIDE SEQUENCE</scope>
    <source>
        <strain evidence="7">G11</strain>
    </source>
</reference>
<gene>
    <name evidence="7" type="ORF">CROQUDRAFT_42450</name>
</gene>